<dbReference type="Gene3D" id="3.40.50.1820">
    <property type="entry name" value="alpha/beta hydrolase"/>
    <property type="match status" value="1"/>
</dbReference>
<organism evidence="4 5">
    <name type="scientific">Ilex paraguariensis</name>
    <name type="common">yerba mate</name>
    <dbReference type="NCBI Taxonomy" id="185542"/>
    <lineage>
        <taxon>Eukaryota</taxon>
        <taxon>Viridiplantae</taxon>
        <taxon>Streptophyta</taxon>
        <taxon>Embryophyta</taxon>
        <taxon>Tracheophyta</taxon>
        <taxon>Spermatophyta</taxon>
        <taxon>Magnoliopsida</taxon>
        <taxon>eudicotyledons</taxon>
        <taxon>Gunneridae</taxon>
        <taxon>Pentapetalae</taxon>
        <taxon>asterids</taxon>
        <taxon>campanulids</taxon>
        <taxon>Aquifoliales</taxon>
        <taxon>Aquifoliaceae</taxon>
        <taxon>Ilex</taxon>
    </lineage>
</organism>
<dbReference type="Proteomes" id="UP001642360">
    <property type="component" value="Unassembled WGS sequence"/>
</dbReference>
<dbReference type="EMBL" id="CAUOFW020003392">
    <property type="protein sequence ID" value="CAK9159750.1"/>
    <property type="molecule type" value="Genomic_DNA"/>
</dbReference>
<dbReference type="GO" id="GO:0016787">
    <property type="term" value="F:hydrolase activity"/>
    <property type="evidence" value="ECO:0007669"/>
    <property type="project" value="UniProtKB-KW"/>
</dbReference>
<accession>A0ABC8SVA2</accession>
<dbReference type="PANTHER" id="PTHR45856">
    <property type="entry name" value="ALPHA/BETA-HYDROLASES SUPERFAMILY PROTEIN"/>
    <property type="match status" value="1"/>
</dbReference>
<dbReference type="InterPro" id="IPR002921">
    <property type="entry name" value="Fungal_lipase-type"/>
</dbReference>
<evidence type="ECO:0000256" key="1">
    <source>
        <dbReference type="ARBA" id="ARBA00022801"/>
    </source>
</evidence>
<evidence type="ECO:0000313" key="5">
    <source>
        <dbReference type="Proteomes" id="UP001642360"/>
    </source>
</evidence>
<dbReference type="SUPFAM" id="SSF53474">
    <property type="entry name" value="alpha/beta-Hydrolases"/>
    <property type="match status" value="1"/>
</dbReference>
<proteinExistence type="predicted"/>
<reference evidence="4 5" key="1">
    <citation type="submission" date="2024-02" db="EMBL/GenBank/DDBJ databases">
        <authorList>
            <person name="Vignale AGUSTIN F."/>
            <person name="Sosa J E."/>
            <person name="Modenutti C."/>
        </authorList>
    </citation>
    <scope>NUCLEOTIDE SEQUENCE [LARGE SCALE GENOMIC DNA]</scope>
</reference>
<evidence type="ECO:0000256" key="2">
    <source>
        <dbReference type="SAM" id="SignalP"/>
    </source>
</evidence>
<dbReference type="Pfam" id="PF01764">
    <property type="entry name" value="Lipase_3"/>
    <property type="match status" value="1"/>
</dbReference>
<dbReference type="InterPro" id="IPR051218">
    <property type="entry name" value="Sec_MonoDiacylglyc_Lipase"/>
</dbReference>
<gene>
    <name evidence="4" type="ORF">ILEXP_LOCUS28456</name>
</gene>
<keyword evidence="2" id="KW-0732">Signal</keyword>
<evidence type="ECO:0000259" key="3">
    <source>
        <dbReference type="Pfam" id="PF01764"/>
    </source>
</evidence>
<keyword evidence="5" id="KW-1185">Reference proteome</keyword>
<feature type="signal peptide" evidence="2">
    <location>
        <begin position="1"/>
        <end position="21"/>
    </location>
</feature>
<evidence type="ECO:0000313" key="4">
    <source>
        <dbReference type="EMBL" id="CAK9159750.1"/>
    </source>
</evidence>
<name>A0ABC8SVA2_9AQUA</name>
<dbReference type="AlphaFoldDB" id="A0ABC8SVA2"/>
<feature type="chain" id="PRO_5044779106" description="Fungal lipase-type domain-containing protein" evidence="2">
    <location>
        <begin position="22"/>
        <end position="355"/>
    </location>
</feature>
<comment type="caution">
    <text evidence="4">The sequence shown here is derived from an EMBL/GenBank/DDBJ whole genome shotgun (WGS) entry which is preliminary data.</text>
</comment>
<feature type="domain" description="Fungal lipase-type" evidence="3">
    <location>
        <begin position="100"/>
        <end position="238"/>
    </location>
</feature>
<dbReference type="PANTHER" id="PTHR45856:SF11">
    <property type="entry name" value="FUNGAL LIPASE-LIKE DOMAIN-CONTAINING PROTEIN"/>
    <property type="match status" value="1"/>
</dbReference>
<keyword evidence="1" id="KW-0378">Hydrolase</keyword>
<sequence length="355" mass="39719">MDGRRWLKVAILLCLVVVSAGRELKFRHNHQFPIYNHTLATILVEYASAVYLSDLTELFTWTCSRCDGLTKGFEMIELIVDVQHCLQGFVGVAKDLNAIVIAFRGTQERSIQNWVEDLYWKQLDLNYPGMPDAMVHHGFYNAYHNTTVRPGVLSAVKEAQELYGDLQIMVTGHSMGGAMAAFCGLDLMVNCKAQNVQVMTFGQPRVGNSAFVSYYNELMPNTIRVTNGHDMVPHLPPYYSYFPQKTYHHFPREVWLHSIGFGSLVYPVEKVCDGSGEDPTCSRSVSGKSISDHLMYYGVKLGGDPEGTCRIVMDPHVAAYRTEDLSGNLVFSKYPSASVLKINTDLDPNVQGSII</sequence>
<dbReference type="InterPro" id="IPR029058">
    <property type="entry name" value="AB_hydrolase_fold"/>
</dbReference>
<protein>
    <recommendedName>
        <fullName evidence="3">Fungal lipase-type domain-containing protein</fullName>
    </recommendedName>
</protein>
<dbReference type="CDD" id="cd00519">
    <property type="entry name" value="Lipase_3"/>
    <property type="match status" value="1"/>
</dbReference>